<name>A0A811BNU8_9VIRU</name>
<evidence type="ECO:0000313" key="1">
    <source>
        <dbReference type="EMBL" id="BCU03849.1"/>
    </source>
</evidence>
<protein>
    <submittedName>
        <fullName evidence="1">Uncharacterized protein</fullName>
    </submittedName>
</protein>
<accession>A0A811BNU8</accession>
<proteinExistence type="predicted"/>
<dbReference type="EMBL" id="LC625835">
    <property type="protein sequence ID" value="BCU03849.1"/>
    <property type="molecule type" value="Genomic_DNA"/>
</dbReference>
<dbReference type="Proteomes" id="UP001253637">
    <property type="component" value="Segment"/>
</dbReference>
<reference evidence="1" key="1">
    <citation type="submission" date="2021-04" db="EMBL/GenBank/DDBJ databases">
        <title>Draft Genome Sequence of Pandoravirus japonicus, Isolated from the Sabaishi River of Niigata, Japan.</title>
        <authorList>
            <person name="Hosokawa N."/>
            <person name="Takahashi H."/>
            <person name="Aoki K."/>
            <person name="Takemura M."/>
        </authorList>
    </citation>
    <scope>NUCLEOTIDE SEQUENCE</scope>
</reference>
<sequence>MMNPSTVGTPTVELACFSRSASRRPPLGTDCSFNNGAACSVVPTQTALPFSRRPTDRPLALLSFLSLFPRTWRQIK</sequence>
<evidence type="ECO:0000313" key="2">
    <source>
        <dbReference type="Proteomes" id="UP001253637"/>
    </source>
</evidence>
<organism evidence="1 2">
    <name type="scientific">Pandoravirus japonicus</name>
    <dbReference type="NCBI Taxonomy" id="2823154"/>
    <lineage>
        <taxon>Viruses</taxon>
        <taxon>Pandoravirus</taxon>
    </lineage>
</organism>